<dbReference type="Proteomes" id="UP000054279">
    <property type="component" value="Unassembled WGS sequence"/>
</dbReference>
<protein>
    <submittedName>
        <fullName evidence="2">Unplaced genomic scaffold SPHSTscaffold_58, whole genome shotgun sequence</fullName>
    </submittedName>
</protein>
<proteinExistence type="predicted"/>
<organism evidence="2 3">
    <name type="scientific">Sphaerobolus stellatus (strain SS14)</name>
    <dbReference type="NCBI Taxonomy" id="990650"/>
    <lineage>
        <taxon>Eukaryota</taxon>
        <taxon>Fungi</taxon>
        <taxon>Dikarya</taxon>
        <taxon>Basidiomycota</taxon>
        <taxon>Agaricomycotina</taxon>
        <taxon>Agaricomycetes</taxon>
        <taxon>Phallomycetidae</taxon>
        <taxon>Geastrales</taxon>
        <taxon>Sphaerobolaceae</taxon>
        <taxon>Sphaerobolus</taxon>
    </lineage>
</organism>
<sequence>MAVNGIQLAELPILHRFRGSYRVLVREIVGGLELHMGDAEQLSHLRRNVMRFHASIVQHEAIFSTAEWLCLTTNLEDMVGHLDIAEHASLEPPDEEMVIVEEIHTGEHGPPSIHINEDFLRHRIRTMSYTELSRRFGCDTQTVRRRALELGLVEACGPVRQTHIGEDGMEYVTYTSYTPAMANLTDNEMDSIVYKVAGLNCGTMMAGTVSSNMVCSYMQECGLLSCCRGDHGGENVGVAGYLDEHRGFGHYIWGRSVHNIRVEHCWFDVNQGFGLKCKSLFESLEMFHRLIASRADHIWLLQFLFKQEIVLDAEMWRLTWNTHTMQLAGTRNESPENMFHFGMLEHGVQGVVRHQEPVDDDIEDPAMDYEDAETIATTPPSLSKVEIDHADSPLTDEAVVALENALTQAGLLGSERRDLTHYPERWDAGLAILRHVMQGNL</sequence>
<dbReference type="AlphaFoldDB" id="A0A0C9VK41"/>
<dbReference type="Pfam" id="PF24764">
    <property type="entry name" value="rva_4"/>
    <property type="match status" value="1"/>
</dbReference>
<dbReference type="HOGENOM" id="CLU_636153_0_0_1"/>
<gene>
    <name evidence="2" type="ORF">M422DRAFT_48449</name>
</gene>
<keyword evidence="3" id="KW-1185">Reference proteome</keyword>
<evidence type="ECO:0000313" key="3">
    <source>
        <dbReference type="Proteomes" id="UP000054279"/>
    </source>
</evidence>
<accession>A0A0C9VK41</accession>
<dbReference type="OrthoDB" id="3252187at2759"/>
<reference evidence="2 3" key="1">
    <citation type="submission" date="2014-06" db="EMBL/GenBank/DDBJ databases">
        <title>Evolutionary Origins and Diversification of the Mycorrhizal Mutualists.</title>
        <authorList>
            <consortium name="DOE Joint Genome Institute"/>
            <consortium name="Mycorrhizal Genomics Consortium"/>
            <person name="Kohler A."/>
            <person name="Kuo A."/>
            <person name="Nagy L.G."/>
            <person name="Floudas D."/>
            <person name="Copeland A."/>
            <person name="Barry K.W."/>
            <person name="Cichocki N."/>
            <person name="Veneault-Fourrey C."/>
            <person name="LaButti K."/>
            <person name="Lindquist E.A."/>
            <person name="Lipzen A."/>
            <person name="Lundell T."/>
            <person name="Morin E."/>
            <person name="Murat C."/>
            <person name="Riley R."/>
            <person name="Ohm R."/>
            <person name="Sun H."/>
            <person name="Tunlid A."/>
            <person name="Henrissat B."/>
            <person name="Grigoriev I.V."/>
            <person name="Hibbett D.S."/>
            <person name="Martin F."/>
        </authorList>
    </citation>
    <scope>NUCLEOTIDE SEQUENCE [LARGE SCALE GENOMIC DNA]</scope>
    <source>
        <strain evidence="2 3">SS14</strain>
    </source>
</reference>
<name>A0A0C9VK41_SPHS4</name>
<evidence type="ECO:0000313" key="2">
    <source>
        <dbReference type="EMBL" id="KIJ41997.1"/>
    </source>
</evidence>
<dbReference type="EMBL" id="KN837133">
    <property type="protein sequence ID" value="KIJ41997.1"/>
    <property type="molecule type" value="Genomic_DNA"/>
</dbReference>
<feature type="domain" description="Integrase core" evidence="1">
    <location>
        <begin position="199"/>
        <end position="346"/>
    </location>
</feature>
<dbReference type="InterPro" id="IPR058913">
    <property type="entry name" value="Integrase_dom_put"/>
</dbReference>
<evidence type="ECO:0000259" key="1">
    <source>
        <dbReference type="Pfam" id="PF24764"/>
    </source>
</evidence>